<dbReference type="AlphaFoldDB" id="A0A370WTX6"/>
<evidence type="ECO:0000313" key="2">
    <source>
        <dbReference type="Proteomes" id="UP000254258"/>
    </source>
</evidence>
<protein>
    <submittedName>
        <fullName evidence="1">Uncharacterized protein</fullName>
    </submittedName>
</protein>
<evidence type="ECO:0000313" key="1">
    <source>
        <dbReference type="EMBL" id="RDS79583.1"/>
    </source>
</evidence>
<gene>
    <name evidence="1" type="ORF">DWU98_17485</name>
</gene>
<reference evidence="1 2" key="1">
    <citation type="submission" date="2018-07" db="EMBL/GenBank/DDBJ databases">
        <title>Dyella monticola sp. nov. and Dyella psychrodurans sp. nov. isolated from monsoon evergreen broad-leaved forest soil of Dinghu Mountain, China.</title>
        <authorList>
            <person name="Gao Z."/>
            <person name="Qiu L."/>
        </authorList>
    </citation>
    <scope>NUCLEOTIDE SEQUENCE [LARGE SCALE GENOMIC DNA]</scope>
    <source>
        <strain evidence="1 2">4G-K06</strain>
    </source>
</reference>
<dbReference type="EMBL" id="QRBE01000012">
    <property type="protein sequence ID" value="RDS79583.1"/>
    <property type="molecule type" value="Genomic_DNA"/>
</dbReference>
<proteinExistence type="predicted"/>
<organism evidence="1 2">
    <name type="scientific">Dyella monticola</name>
    <dbReference type="NCBI Taxonomy" id="1927958"/>
    <lineage>
        <taxon>Bacteria</taxon>
        <taxon>Pseudomonadati</taxon>
        <taxon>Pseudomonadota</taxon>
        <taxon>Gammaproteobacteria</taxon>
        <taxon>Lysobacterales</taxon>
        <taxon>Rhodanobacteraceae</taxon>
        <taxon>Dyella</taxon>
    </lineage>
</organism>
<name>A0A370WTX6_9GAMM</name>
<keyword evidence="2" id="KW-1185">Reference proteome</keyword>
<comment type="caution">
    <text evidence="1">The sequence shown here is derived from an EMBL/GenBank/DDBJ whole genome shotgun (WGS) entry which is preliminary data.</text>
</comment>
<accession>A0A370WTX6</accession>
<sequence>MWETLGWAMKRVGKATGSQKLIEKGRQWQYGHLSPEQLMRQHPSAFLRTYAVQSHLEAPDRVGALANTQRTFQLRHDLGNATAFPHSMTHIHGNDGVTRTPKAHLHLIFDTDAAAHHGAHQSPQAGANFQAAFLPMRQVAHDKFGGGLRLTDQQIPQWQTGTISRSALHRQHEDLTLTTQLSGCTIAKRRDNMLHLRPAEDGATMHGTLPRASTFGRLDYPGQGDQAFVMMKQKNGRTRVYFQRHDPNTGHMHSGKKDL</sequence>
<dbReference type="Proteomes" id="UP000254258">
    <property type="component" value="Unassembled WGS sequence"/>
</dbReference>